<dbReference type="Proteomes" id="UP000760819">
    <property type="component" value="Unassembled WGS sequence"/>
</dbReference>
<dbReference type="AlphaFoldDB" id="A0A955ICP0"/>
<organism evidence="1 2">
    <name type="scientific">Candidatus Dojkabacteria bacterium</name>
    <dbReference type="NCBI Taxonomy" id="2099670"/>
    <lineage>
        <taxon>Bacteria</taxon>
        <taxon>Candidatus Dojkabacteria</taxon>
    </lineage>
</organism>
<evidence type="ECO:0000313" key="1">
    <source>
        <dbReference type="EMBL" id="MCA9378898.1"/>
    </source>
</evidence>
<proteinExistence type="predicted"/>
<name>A0A955ICP0_9BACT</name>
<gene>
    <name evidence="1" type="ORF">KC640_00570</name>
</gene>
<reference evidence="1" key="2">
    <citation type="journal article" date="2021" name="Microbiome">
        <title>Successional dynamics and alternative stable states in a saline activated sludge microbial community over 9 years.</title>
        <authorList>
            <person name="Wang Y."/>
            <person name="Ye J."/>
            <person name="Ju F."/>
            <person name="Liu L."/>
            <person name="Boyd J.A."/>
            <person name="Deng Y."/>
            <person name="Parks D.H."/>
            <person name="Jiang X."/>
            <person name="Yin X."/>
            <person name="Woodcroft B.J."/>
            <person name="Tyson G.W."/>
            <person name="Hugenholtz P."/>
            <person name="Polz M.F."/>
            <person name="Zhang T."/>
        </authorList>
    </citation>
    <scope>NUCLEOTIDE SEQUENCE</scope>
    <source>
        <strain evidence="1">HKST-UBA12</strain>
    </source>
</reference>
<comment type="caution">
    <text evidence="1">The sequence shown here is derived from an EMBL/GenBank/DDBJ whole genome shotgun (WGS) entry which is preliminary data.</text>
</comment>
<protein>
    <submittedName>
        <fullName evidence="1">Uncharacterized protein</fullName>
    </submittedName>
</protein>
<feature type="non-terminal residue" evidence="1">
    <location>
        <position position="293"/>
    </location>
</feature>
<sequence length="293" mass="33244">MNIDIPTQQIIIRTADLIDKGILTEENIDNLSKEDIEHIMLQLGLTPDGNGLFLIIALFGSTHSKANWRDVFEHEYDLPVFDPKYTGEGWEKWYSKIEALFMEIAKVIVLGLHNGVSENDPMLEGSMGSLLESTMTLLLAYIRGQKVVLYEELNFIDSMDSPSSIILYLIKEFAWETMRQLDPEDVYLVHSKEEAARKAAEVAQEKVNPQIVQSQEPRSEGKIVIVGSGWSNFSDNQIVGNLPREEVVDMRKDDDGQWERAYQLAGNYLTAEPEQKLELQRQLKAIIGGLETN</sequence>
<dbReference type="EMBL" id="JAGQLI010000030">
    <property type="protein sequence ID" value="MCA9378898.1"/>
    <property type="molecule type" value="Genomic_DNA"/>
</dbReference>
<reference evidence="1" key="1">
    <citation type="submission" date="2020-04" db="EMBL/GenBank/DDBJ databases">
        <authorList>
            <person name="Zhang T."/>
        </authorList>
    </citation>
    <scope>NUCLEOTIDE SEQUENCE</scope>
    <source>
        <strain evidence="1">HKST-UBA12</strain>
    </source>
</reference>
<accession>A0A955ICP0</accession>
<evidence type="ECO:0000313" key="2">
    <source>
        <dbReference type="Proteomes" id="UP000760819"/>
    </source>
</evidence>